<evidence type="ECO:0000313" key="3">
    <source>
        <dbReference type="Proteomes" id="UP000323426"/>
    </source>
</evidence>
<gene>
    <name evidence="2" type="ORF">F0145_01800</name>
</gene>
<dbReference type="InterPro" id="IPR050266">
    <property type="entry name" value="AB_hydrolase_sf"/>
</dbReference>
<name>A0A5M6DT94_9BACT</name>
<dbReference type="PANTHER" id="PTHR43798">
    <property type="entry name" value="MONOACYLGLYCEROL LIPASE"/>
    <property type="match status" value="1"/>
</dbReference>
<dbReference type="PANTHER" id="PTHR43798:SF5">
    <property type="entry name" value="MONOACYLGLYCEROL LIPASE ABHD6"/>
    <property type="match status" value="1"/>
</dbReference>
<evidence type="ECO:0000313" key="2">
    <source>
        <dbReference type="EMBL" id="KAA5549350.1"/>
    </source>
</evidence>
<dbReference type="InterPro" id="IPR049492">
    <property type="entry name" value="BD-FAE-like_dom"/>
</dbReference>
<sequence length="284" mass="31692">MPAPLQRLDFTITPTHGRATRADARLQPNNLPKPVVIFIHGFKGFKEWGYFNLLADYFAEAGFVFIKLNLSHNGSTLTEDDVLDLEAFAQNNFSKELTDVSTLIDYLYTNKSAVPANEINLNQLFIIGHSRGGGLAILASAQDIRIKATATWAAISDLENRWPAQVIAKWKEEGVLHVENMRTKQLLPLYYQLVEDFLANKEKLSIPAAARHMTQPLLLIHGTHDETLPLQMAYDLKTNKPDAALEIITKCDHSFGGSHPYPHTTLPAAAQHAADKTISFFKAF</sequence>
<dbReference type="EMBL" id="VWSF01000001">
    <property type="protein sequence ID" value="KAA5549350.1"/>
    <property type="molecule type" value="Genomic_DNA"/>
</dbReference>
<feature type="domain" description="BD-FAE-like" evidence="1">
    <location>
        <begin position="33"/>
        <end position="238"/>
    </location>
</feature>
<dbReference type="Pfam" id="PF20434">
    <property type="entry name" value="BD-FAE"/>
    <property type="match status" value="1"/>
</dbReference>
<reference evidence="2 3" key="1">
    <citation type="submission" date="2019-09" db="EMBL/GenBank/DDBJ databases">
        <title>Genome sequence and assembly of Adhaeribacter sp.</title>
        <authorList>
            <person name="Chhetri G."/>
        </authorList>
    </citation>
    <scope>NUCLEOTIDE SEQUENCE [LARGE SCALE GENOMIC DNA]</scope>
    <source>
        <strain evidence="2 3">DK36</strain>
    </source>
</reference>
<dbReference type="Proteomes" id="UP000323426">
    <property type="component" value="Unassembled WGS sequence"/>
</dbReference>
<proteinExistence type="predicted"/>
<keyword evidence="3" id="KW-1185">Reference proteome</keyword>
<dbReference type="GO" id="GO:0016020">
    <property type="term" value="C:membrane"/>
    <property type="evidence" value="ECO:0007669"/>
    <property type="project" value="TreeGrafter"/>
</dbReference>
<dbReference type="RefSeq" id="WP_150086346.1">
    <property type="nucleotide sequence ID" value="NZ_VWSF01000001.1"/>
</dbReference>
<keyword evidence="2" id="KW-0378">Hydrolase</keyword>
<comment type="caution">
    <text evidence="2">The sequence shown here is derived from an EMBL/GenBank/DDBJ whole genome shotgun (WGS) entry which is preliminary data.</text>
</comment>
<evidence type="ECO:0000259" key="1">
    <source>
        <dbReference type="Pfam" id="PF20434"/>
    </source>
</evidence>
<accession>A0A5M6DT94</accession>
<dbReference type="Gene3D" id="3.40.50.1820">
    <property type="entry name" value="alpha/beta hydrolase"/>
    <property type="match status" value="1"/>
</dbReference>
<dbReference type="AlphaFoldDB" id="A0A5M6DT94"/>
<dbReference type="GO" id="GO:0047372">
    <property type="term" value="F:monoacylglycerol lipase activity"/>
    <property type="evidence" value="ECO:0007669"/>
    <property type="project" value="TreeGrafter"/>
</dbReference>
<dbReference type="SUPFAM" id="SSF53474">
    <property type="entry name" value="alpha/beta-Hydrolases"/>
    <property type="match status" value="1"/>
</dbReference>
<dbReference type="InterPro" id="IPR029058">
    <property type="entry name" value="AB_hydrolase_fold"/>
</dbReference>
<organism evidence="2 3">
    <name type="scientific">Adhaeribacter rhizoryzae</name>
    <dbReference type="NCBI Taxonomy" id="2607907"/>
    <lineage>
        <taxon>Bacteria</taxon>
        <taxon>Pseudomonadati</taxon>
        <taxon>Bacteroidota</taxon>
        <taxon>Cytophagia</taxon>
        <taxon>Cytophagales</taxon>
        <taxon>Hymenobacteraceae</taxon>
        <taxon>Adhaeribacter</taxon>
    </lineage>
</organism>
<protein>
    <submittedName>
        <fullName evidence="2">Alpha/beta fold hydrolase</fullName>
    </submittedName>
</protein>
<dbReference type="GO" id="GO:0046464">
    <property type="term" value="P:acylglycerol catabolic process"/>
    <property type="evidence" value="ECO:0007669"/>
    <property type="project" value="TreeGrafter"/>
</dbReference>